<dbReference type="AlphaFoldDB" id="A0A6B3TSM9"/>
<sequence length="284" mass="30630">MIQGIFQYEFLQNAFLTGIMIGFLAPLLGVFIVVRRLSLIADALSHVTLAGIAASLLMEKYFSAMTGINPLYLGMVFSVGGSLFIEKLRSVYSHYQELAIPIILSGGIGLGVIFISLANGFNTDLFSYLFGSVSAVSRTDLMVILAISIIVVAAVLLLYKELFLLSFDEEYAKASGIAAKSIHFVFIIMVALVIAASMRVVGILLVSSLMTLPVAASIRIAKGFKQTIFFSILFGEISVLGGLFAAYHLDLAPGGTIVILSIFILLMVIFYKKINVKIYKAGGV</sequence>
<feature type="transmembrane region" description="Helical" evidence="7">
    <location>
        <begin position="228"/>
        <end position="247"/>
    </location>
</feature>
<dbReference type="GO" id="GO:0010043">
    <property type="term" value="P:response to zinc ion"/>
    <property type="evidence" value="ECO:0007669"/>
    <property type="project" value="TreeGrafter"/>
</dbReference>
<protein>
    <submittedName>
        <fullName evidence="8">Metal ABC transporter permease</fullName>
    </submittedName>
</protein>
<proteinExistence type="inferred from homology"/>
<feature type="transmembrane region" description="Helical" evidence="7">
    <location>
        <begin position="253"/>
        <end position="271"/>
    </location>
</feature>
<dbReference type="GO" id="GO:0043190">
    <property type="term" value="C:ATP-binding cassette (ABC) transporter complex"/>
    <property type="evidence" value="ECO:0007669"/>
    <property type="project" value="InterPro"/>
</dbReference>
<comment type="caution">
    <text evidence="8">The sequence shown here is derived from an EMBL/GenBank/DDBJ whole genome shotgun (WGS) entry which is preliminary data.</text>
</comment>
<keyword evidence="9" id="KW-1185">Reference proteome</keyword>
<feature type="transmembrane region" description="Helical" evidence="7">
    <location>
        <begin position="141"/>
        <end position="159"/>
    </location>
</feature>
<keyword evidence="5 7" id="KW-0472">Membrane</keyword>
<comment type="subcellular location">
    <subcellularLocation>
        <location evidence="6">Cell membrane</location>
        <topology evidence="6">Multi-pass membrane protein</topology>
    </subcellularLocation>
    <subcellularLocation>
        <location evidence="1">Membrane</location>
        <topology evidence="1">Multi-pass membrane protein</topology>
    </subcellularLocation>
</comment>
<evidence type="ECO:0000256" key="4">
    <source>
        <dbReference type="ARBA" id="ARBA00022989"/>
    </source>
</evidence>
<dbReference type="EMBL" id="JAAIUV010000021">
    <property type="protein sequence ID" value="NEX79692.1"/>
    <property type="molecule type" value="Genomic_DNA"/>
</dbReference>
<reference evidence="8" key="1">
    <citation type="submission" date="2020-02" db="EMBL/GenBank/DDBJ databases">
        <title>Bacillus sedimentmangrovi sp. nov., isolated from sediment of the mangrove ecosystem.</title>
        <authorList>
            <person name="Liu G."/>
        </authorList>
    </citation>
    <scope>NUCLEOTIDE SEQUENCE [LARGE SCALE GENOMIC DNA]</scope>
    <source>
        <strain evidence="8">SgZ-7</strain>
    </source>
</reference>
<accession>A0A6B3TSM9</accession>
<evidence type="ECO:0000256" key="2">
    <source>
        <dbReference type="ARBA" id="ARBA00008034"/>
    </source>
</evidence>
<feature type="transmembrane region" description="Helical" evidence="7">
    <location>
        <begin position="14"/>
        <end position="34"/>
    </location>
</feature>
<dbReference type="SUPFAM" id="SSF81345">
    <property type="entry name" value="ABC transporter involved in vitamin B12 uptake, BtuC"/>
    <property type="match status" value="1"/>
</dbReference>
<dbReference type="Gene3D" id="1.10.3470.10">
    <property type="entry name" value="ABC transporter involved in vitamin B12 uptake, BtuC"/>
    <property type="match status" value="1"/>
</dbReference>
<evidence type="ECO:0000313" key="9">
    <source>
        <dbReference type="Proteomes" id="UP000481621"/>
    </source>
</evidence>
<keyword evidence="3 6" id="KW-0812">Transmembrane</keyword>
<keyword evidence="4 7" id="KW-1133">Transmembrane helix</keyword>
<evidence type="ECO:0000256" key="3">
    <source>
        <dbReference type="ARBA" id="ARBA00022692"/>
    </source>
</evidence>
<dbReference type="PANTHER" id="PTHR30477">
    <property type="entry name" value="ABC-TRANSPORTER METAL-BINDING PROTEIN"/>
    <property type="match status" value="1"/>
</dbReference>
<dbReference type="InterPro" id="IPR037294">
    <property type="entry name" value="ABC_BtuC-like"/>
</dbReference>
<keyword evidence="6" id="KW-0813">Transport</keyword>
<name>A0A6B3TSM9_9BACI</name>
<organism evidence="8 9">
    <name type="scientific">Neobacillus thermocopriae</name>
    <dbReference type="NCBI Taxonomy" id="1215031"/>
    <lineage>
        <taxon>Bacteria</taxon>
        <taxon>Bacillati</taxon>
        <taxon>Bacillota</taxon>
        <taxon>Bacilli</taxon>
        <taxon>Bacillales</taxon>
        <taxon>Bacillaceae</taxon>
        <taxon>Neobacillus</taxon>
    </lineage>
</organism>
<evidence type="ECO:0000256" key="5">
    <source>
        <dbReference type="ARBA" id="ARBA00023136"/>
    </source>
</evidence>
<dbReference type="RefSeq" id="WP_163252202.1">
    <property type="nucleotide sequence ID" value="NZ_JAAIUV010000021.1"/>
</dbReference>
<feature type="transmembrane region" description="Helical" evidence="7">
    <location>
        <begin position="98"/>
        <end position="121"/>
    </location>
</feature>
<dbReference type="GO" id="GO:0055085">
    <property type="term" value="P:transmembrane transport"/>
    <property type="evidence" value="ECO:0007669"/>
    <property type="project" value="InterPro"/>
</dbReference>
<dbReference type="PANTHER" id="PTHR30477:SF22">
    <property type="entry name" value="METAL ABC TRANSPORTER PERMEASE"/>
    <property type="match status" value="1"/>
</dbReference>
<comment type="similarity">
    <text evidence="2 6">Belongs to the ABC-3 integral membrane protein family.</text>
</comment>
<evidence type="ECO:0000256" key="1">
    <source>
        <dbReference type="ARBA" id="ARBA00004141"/>
    </source>
</evidence>
<dbReference type="Proteomes" id="UP000481621">
    <property type="component" value="Unassembled WGS sequence"/>
</dbReference>
<dbReference type="InterPro" id="IPR001626">
    <property type="entry name" value="ABC_TroCD"/>
</dbReference>
<feature type="transmembrane region" description="Helical" evidence="7">
    <location>
        <begin position="70"/>
        <end position="86"/>
    </location>
</feature>
<evidence type="ECO:0000256" key="7">
    <source>
        <dbReference type="SAM" id="Phobius"/>
    </source>
</evidence>
<gene>
    <name evidence="8" type="ORF">G4Z05_12580</name>
</gene>
<evidence type="ECO:0000313" key="8">
    <source>
        <dbReference type="EMBL" id="NEX79692.1"/>
    </source>
</evidence>
<dbReference type="Pfam" id="PF00950">
    <property type="entry name" value="ABC-3"/>
    <property type="match status" value="1"/>
</dbReference>
<evidence type="ECO:0000256" key="6">
    <source>
        <dbReference type="RuleBase" id="RU003943"/>
    </source>
</evidence>